<comment type="function">
    <text evidence="1">Site-specific tyrosine recombinase, which acts by catalyzing the cutting and rejoining of the recombining DNA molecules.</text>
</comment>
<keyword evidence="5" id="KW-0233">DNA recombination</keyword>
<dbReference type="InterPro" id="IPR050090">
    <property type="entry name" value="Tyrosine_recombinase_XerCD"/>
</dbReference>
<evidence type="ECO:0000259" key="7">
    <source>
        <dbReference type="PROSITE" id="PS51898"/>
    </source>
</evidence>
<feature type="domain" description="Core-binding (CB)" evidence="8">
    <location>
        <begin position="1"/>
        <end position="81"/>
    </location>
</feature>
<dbReference type="PANTHER" id="PTHR30349">
    <property type="entry name" value="PHAGE INTEGRASE-RELATED"/>
    <property type="match status" value="1"/>
</dbReference>
<dbReference type="RefSeq" id="WP_186995622.1">
    <property type="nucleotide sequence ID" value="NZ_JACOQG010000041.1"/>
</dbReference>
<evidence type="ECO:0000256" key="6">
    <source>
        <dbReference type="PROSITE-ProRule" id="PRU01248"/>
    </source>
</evidence>
<dbReference type="PANTHER" id="PTHR30349:SF64">
    <property type="entry name" value="PROPHAGE INTEGRASE INTD-RELATED"/>
    <property type="match status" value="1"/>
</dbReference>
<evidence type="ECO:0000256" key="4">
    <source>
        <dbReference type="ARBA" id="ARBA00023125"/>
    </source>
</evidence>
<evidence type="ECO:0000256" key="3">
    <source>
        <dbReference type="ARBA" id="ARBA00022908"/>
    </source>
</evidence>
<dbReference type="InterPro" id="IPR011010">
    <property type="entry name" value="DNA_brk_join_enz"/>
</dbReference>
<feature type="domain" description="Tyr recombinase" evidence="7">
    <location>
        <begin position="98"/>
        <end position="273"/>
    </location>
</feature>
<gene>
    <name evidence="9" type="ORF">H8Z82_15580</name>
</gene>
<dbReference type="Gene3D" id="1.10.443.10">
    <property type="entry name" value="Intergrase catalytic core"/>
    <property type="match status" value="1"/>
</dbReference>
<comment type="similarity">
    <text evidence="2">Belongs to the 'phage' integrase family.</text>
</comment>
<evidence type="ECO:0000313" key="9">
    <source>
        <dbReference type="EMBL" id="MBC5781034.1"/>
    </source>
</evidence>
<evidence type="ECO:0000259" key="8">
    <source>
        <dbReference type="PROSITE" id="PS51900"/>
    </source>
</evidence>
<dbReference type="InterPro" id="IPR002104">
    <property type="entry name" value="Integrase_catalytic"/>
</dbReference>
<protein>
    <submittedName>
        <fullName evidence="9">Tyrosine-type recombinase/integrase</fullName>
    </submittedName>
</protein>
<dbReference type="PROSITE" id="PS51900">
    <property type="entry name" value="CB"/>
    <property type="match status" value="1"/>
</dbReference>
<accession>A0ABR7ILY8</accession>
<dbReference type="Pfam" id="PF13495">
    <property type="entry name" value="Phage_int_SAM_4"/>
    <property type="match status" value="1"/>
</dbReference>
<keyword evidence="4 6" id="KW-0238">DNA-binding</keyword>
<comment type="caution">
    <text evidence="9">The sequence shown here is derived from an EMBL/GenBank/DDBJ whole genome shotgun (WGS) entry which is preliminary data.</text>
</comment>
<dbReference type="Pfam" id="PF00589">
    <property type="entry name" value="Phage_integrase"/>
    <property type="match status" value="1"/>
</dbReference>
<dbReference type="InterPro" id="IPR013762">
    <property type="entry name" value="Integrase-like_cat_sf"/>
</dbReference>
<dbReference type="Gene3D" id="1.10.150.130">
    <property type="match status" value="1"/>
</dbReference>
<organism evidence="9 10">
    <name type="scientific">Blautia difficilis</name>
    <dbReference type="NCBI Taxonomy" id="2763027"/>
    <lineage>
        <taxon>Bacteria</taxon>
        <taxon>Bacillati</taxon>
        <taxon>Bacillota</taxon>
        <taxon>Clostridia</taxon>
        <taxon>Lachnospirales</taxon>
        <taxon>Lachnospiraceae</taxon>
        <taxon>Blautia</taxon>
    </lineage>
</organism>
<dbReference type="InterPro" id="IPR044068">
    <property type="entry name" value="CB"/>
</dbReference>
<dbReference type="Proteomes" id="UP000649826">
    <property type="component" value="Unassembled WGS sequence"/>
</dbReference>
<dbReference type="SUPFAM" id="SSF56349">
    <property type="entry name" value="DNA breaking-rejoining enzymes"/>
    <property type="match status" value="1"/>
</dbReference>
<dbReference type="EMBL" id="JACOQG010000041">
    <property type="protein sequence ID" value="MBC5781034.1"/>
    <property type="molecule type" value="Genomic_DNA"/>
</dbReference>
<sequence>MYEKYLLQLEEAGKIRNLKERSINCYKNYVSYFLNYMGKVPEELTCQDVRDFLLAKKDDGLKATTLNLYNSSIRFFYRNVLHILWDDITVPRMMIEHKLPVVLSVNEIDKLLDATDDLKYKAMFATMYSSGMRVSEVIHLHYEDISRTNMQIHIRDTKNRMDRYTILSERNLAVLTEYWFKKGRPKGILFPDQFTGQYLTVSTLEQVIRRSAAAAGLSGVTPHCLRHSFATHLMEQGVEQRNIQALLTLCRNLLGCKKYLSELRDLEMPEIPEHLYGIKVCVCKACGGHLGKPQMRMPLRC</sequence>
<dbReference type="PROSITE" id="PS51898">
    <property type="entry name" value="TYR_RECOMBINASE"/>
    <property type="match status" value="1"/>
</dbReference>
<evidence type="ECO:0000256" key="1">
    <source>
        <dbReference type="ARBA" id="ARBA00003283"/>
    </source>
</evidence>
<proteinExistence type="inferred from homology"/>
<evidence type="ECO:0000256" key="2">
    <source>
        <dbReference type="ARBA" id="ARBA00008857"/>
    </source>
</evidence>
<dbReference type="InterPro" id="IPR004107">
    <property type="entry name" value="Integrase_SAM-like_N"/>
</dbReference>
<reference evidence="9 10" key="1">
    <citation type="submission" date="2020-08" db="EMBL/GenBank/DDBJ databases">
        <title>Genome public.</title>
        <authorList>
            <person name="Liu C."/>
            <person name="Sun Q."/>
        </authorList>
    </citation>
    <scope>NUCLEOTIDE SEQUENCE [LARGE SCALE GENOMIC DNA]</scope>
    <source>
        <strain evidence="9 10">M29</strain>
    </source>
</reference>
<dbReference type="InterPro" id="IPR010998">
    <property type="entry name" value="Integrase_recombinase_N"/>
</dbReference>
<evidence type="ECO:0000256" key="5">
    <source>
        <dbReference type="ARBA" id="ARBA00023172"/>
    </source>
</evidence>
<keyword evidence="3" id="KW-0229">DNA integration</keyword>
<evidence type="ECO:0000313" key="10">
    <source>
        <dbReference type="Proteomes" id="UP000649826"/>
    </source>
</evidence>
<name>A0ABR7ILY8_9FIRM</name>
<keyword evidence="10" id="KW-1185">Reference proteome</keyword>